<keyword evidence="3" id="KW-1185">Reference proteome</keyword>
<feature type="compositionally biased region" description="Low complexity" evidence="1">
    <location>
        <begin position="365"/>
        <end position="376"/>
    </location>
</feature>
<gene>
    <name evidence="2" type="ORF">DFH07DRAFT_948500</name>
</gene>
<evidence type="ECO:0000313" key="2">
    <source>
        <dbReference type="EMBL" id="KAJ7783482.1"/>
    </source>
</evidence>
<organism evidence="2 3">
    <name type="scientific">Mycena maculata</name>
    <dbReference type="NCBI Taxonomy" id="230809"/>
    <lineage>
        <taxon>Eukaryota</taxon>
        <taxon>Fungi</taxon>
        <taxon>Dikarya</taxon>
        <taxon>Basidiomycota</taxon>
        <taxon>Agaricomycotina</taxon>
        <taxon>Agaricomycetes</taxon>
        <taxon>Agaricomycetidae</taxon>
        <taxon>Agaricales</taxon>
        <taxon>Marasmiineae</taxon>
        <taxon>Mycenaceae</taxon>
        <taxon>Mycena</taxon>
    </lineage>
</organism>
<dbReference type="Proteomes" id="UP001215280">
    <property type="component" value="Unassembled WGS sequence"/>
</dbReference>
<comment type="caution">
    <text evidence="2">The sequence shown here is derived from an EMBL/GenBank/DDBJ whole genome shotgun (WGS) entry which is preliminary data.</text>
</comment>
<dbReference type="EMBL" id="JARJLG010000002">
    <property type="protein sequence ID" value="KAJ7783482.1"/>
    <property type="molecule type" value="Genomic_DNA"/>
</dbReference>
<feature type="region of interest" description="Disordered" evidence="1">
    <location>
        <begin position="323"/>
        <end position="376"/>
    </location>
</feature>
<dbReference type="AlphaFoldDB" id="A0AAD7KHS2"/>
<protein>
    <submittedName>
        <fullName evidence="2">Uncharacterized protein</fullName>
    </submittedName>
</protein>
<proteinExistence type="predicted"/>
<accession>A0AAD7KHS2</accession>
<name>A0AAD7KHS2_9AGAR</name>
<evidence type="ECO:0000313" key="3">
    <source>
        <dbReference type="Proteomes" id="UP001215280"/>
    </source>
</evidence>
<sequence length="376" mass="41806">MADIHMSDELADLIPGAKRYPYKVHGFNDLDKALMGHKPELVKLVKNNPAGFLGAVVLANDFRDRGRAAGAIRSIMEAEGLGRFEVYPATPEHPTPDGLEEPFPLPMPWTNIIPNVTPELRRAALSRDFIQGLYEEREYCFYFVDLTFEQPPFLVLTYWKIADGTEPAAVKNALAAKFLADPRIVEAANDHSYIPNEDKPAVLFRTILELATYRTFDYNLHGMKRTIWCIVAPPLSTDPAHTLALQRHLMAPGFSFEVGWLGTAVPWRNPSGAAMSCSACHSTDHYRHDCTIINSDAYLLRRGTHASLPPEWNAASRLPTSLNDEMDISDSPGPSNRAGGLRGRGRNRGRGGSNGYRDEGGNRNGRGNRNNRFTAY</sequence>
<reference evidence="2" key="1">
    <citation type="submission" date="2023-03" db="EMBL/GenBank/DDBJ databases">
        <title>Massive genome expansion in bonnet fungi (Mycena s.s.) driven by repeated elements and novel gene families across ecological guilds.</title>
        <authorList>
            <consortium name="Lawrence Berkeley National Laboratory"/>
            <person name="Harder C.B."/>
            <person name="Miyauchi S."/>
            <person name="Viragh M."/>
            <person name="Kuo A."/>
            <person name="Thoen E."/>
            <person name="Andreopoulos B."/>
            <person name="Lu D."/>
            <person name="Skrede I."/>
            <person name="Drula E."/>
            <person name="Henrissat B."/>
            <person name="Morin E."/>
            <person name="Kohler A."/>
            <person name="Barry K."/>
            <person name="LaButti K."/>
            <person name="Morin E."/>
            <person name="Salamov A."/>
            <person name="Lipzen A."/>
            <person name="Mereny Z."/>
            <person name="Hegedus B."/>
            <person name="Baldrian P."/>
            <person name="Stursova M."/>
            <person name="Weitz H."/>
            <person name="Taylor A."/>
            <person name="Grigoriev I.V."/>
            <person name="Nagy L.G."/>
            <person name="Martin F."/>
            <person name="Kauserud H."/>
        </authorList>
    </citation>
    <scope>NUCLEOTIDE SEQUENCE</scope>
    <source>
        <strain evidence="2">CBHHK188m</strain>
    </source>
</reference>
<evidence type="ECO:0000256" key="1">
    <source>
        <dbReference type="SAM" id="MobiDB-lite"/>
    </source>
</evidence>